<dbReference type="InterPro" id="IPR049326">
    <property type="entry name" value="Rhodopsin_dom_fungi"/>
</dbReference>
<evidence type="ECO:0000256" key="1">
    <source>
        <dbReference type="ARBA" id="ARBA00004141"/>
    </source>
</evidence>
<dbReference type="PANTHER" id="PTHR33048">
    <property type="entry name" value="PTH11-LIKE INTEGRAL MEMBRANE PROTEIN (AFU_ORTHOLOGUE AFUA_5G11245)"/>
    <property type="match status" value="1"/>
</dbReference>
<evidence type="ECO:0000256" key="7">
    <source>
        <dbReference type="SAM" id="SignalP"/>
    </source>
</evidence>
<comment type="similarity">
    <text evidence="5">Belongs to the SAT4 family.</text>
</comment>
<keyword evidence="2 6" id="KW-0812">Transmembrane</keyword>
<feature type="transmembrane region" description="Helical" evidence="6">
    <location>
        <begin position="232"/>
        <end position="254"/>
    </location>
</feature>
<feature type="transmembrane region" description="Helical" evidence="6">
    <location>
        <begin position="120"/>
        <end position="141"/>
    </location>
</feature>
<keyword evidence="3 6" id="KW-1133">Transmembrane helix</keyword>
<keyword evidence="10" id="KW-1185">Reference proteome</keyword>
<reference evidence="9 10" key="1">
    <citation type="submission" date="2023-08" db="EMBL/GenBank/DDBJ databases">
        <authorList>
            <person name="Palmer J.M."/>
        </authorList>
    </citation>
    <scope>NUCLEOTIDE SEQUENCE [LARGE SCALE GENOMIC DNA]</scope>
    <source>
        <strain evidence="9 10">TWF481</strain>
    </source>
</reference>
<feature type="transmembrane region" description="Helical" evidence="6">
    <location>
        <begin position="69"/>
        <end position="93"/>
    </location>
</feature>
<feature type="domain" description="Rhodopsin" evidence="8">
    <location>
        <begin position="51"/>
        <end position="299"/>
    </location>
</feature>
<keyword evidence="7" id="KW-0732">Signal</keyword>
<name>A0AAV9WLI5_9PEZI</name>
<evidence type="ECO:0000256" key="6">
    <source>
        <dbReference type="SAM" id="Phobius"/>
    </source>
</evidence>
<proteinExistence type="inferred from homology"/>
<dbReference type="AlphaFoldDB" id="A0AAV9WLI5"/>
<evidence type="ECO:0000256" key="4">
    <source>
        <dbReference type="ARBA" id="ARBA00023136"/>
    </source>
</evidence>
<feature type="transmembrane region" description="Helical" evidence="6">
    <location>
        <begin position="195"/>
        <end position="220"/>
    </location>
</feature>
<dbReference type="EMBL" id="JAVHJL010000002">
    <property type="protein sequence ID" value="KAK6509657.1"/>
    <property type="molecule type" value="Genomic_DNA"/>
</dbReference>
<feature type="transmembrane region" description="Helical" evidence="6">
    <location>
        <begin position="153"/>
        <end position="175"/>
    </location>
</feature>
<gene>
    <name evidence="9" type="ORF">TWF481_004388</name>
</gene>
<evidence type="ECO:0000313" key="10">
    <source>
        <dbReference type="Proteomes" id="UP001370758"/>
    </source>
</evidence>
<keyword evidence="4 6" id="KW-0472">Membrane</keyword>
<evidence type="ECO:0000256" key="5">
    <source>
        <dbReference type="ARBA" id="ARBA00038359"/>
    </source>
</evidence>
<dbReference type="PANTHER" id="PTHR33048:SF129">
    <property type="entry name" value="INTEGRAL MEMBRANE PROTEIN-RELATED"/>
    <property type="match status" value="1"/>
</dbReference>
<evidence type="ECO:0000313" key="9">
    <source>
        <dbReference type="EMBL" id="KAK6509657.1"/>
    </source>
</evidence>
<comment type="subcellular location">
    <subcellularLocation>
        <location evidence="1">Membrane</location>
        <topology evidence="1">Multi-pass membrane protein</topology>
    </subcellularLocation>
</comment>
<comment type="caution">
    <text evidence="9">The sequence shown here is derived from an EMBL/GenBank/DDBJ whole genome shotgun (WGS) entry which is preliminary data.</text>
</comment>
<evidence type="ECO:0000259" key="8">
    <source>
        <dbReference type="Pfam" id="PF20684"/>
    </source>
</evidence>
<dbReference type="Pfam" id="PF20684">
    <property type="entry name" value="Fung_rhodopsin"/>
    <property type="match status" value="1"/>
</dbReference>
<evidence type="ECO:0000256" key="3">
    <source>
        <dbReference type="ARBA" id="ARBA00022989"/>
    </source>
</evidence>
<evidence type="ECO:0000256" key="2">
    <source>
        <dbReference type="ARBA" id="ARBA00022692"/>
    </source>
</evidence>
<feature type="signal peptide" evidence="7">
    <location>
        <begin position="1"/>
        <end position="18"/>
    </location>
</feature>
<organism evidence="9 10">
    <name type="scientific">Arthrobotrys musiformis</name>
    <dbReference type="NCBI Taxonomy" id="47236"/>
    <lineage>
        <taxon>Eukaryota</taxon>
        <taxon>Fungi</taxon>
        <taxon>Dikarya</taxon>
        <taxon>Ascomycota</taxon>
        <taxon>Pezizomycotina</taxon>
        <taxon>Orbiliomycetes</taxon>
        <taxon>Orbiliales</taxon>
        <taxon>Orbiliaceae</taxon>
        <taxon>Arthrobotrys</taxon>
    </lineage>
</organism>
<dbReference type="Proteomes" id="UP001370758">
    <property type="component" value="Unassembled WGS sequence"/>
</dbReference>
<sequence>MIASTSTIVLAPTAVVQAWPPANTINPETQGWKLLAWEIPLLSFTVFIVGLRIYAKRMYTKHGLGREDWLILVSTFLTAVLIALQCLSTRYGWGIHLWDFAPFADKFLEPARKLAFTMEIVFTVSINLTKLSILTFYLRLFPLGVVSVHLHRLIYAGMAITVLAMLATLCAAILQCHPIEHFWIYNMEGHCYPTYPAHLATAIINSVTDFYCVIVPLGEICGLTRVDRRGKWIVVSCFALGAIVCFAGVIRIYFTKIVFHDRPYDWTWDSIGLYIASALECTLGIVCASVPALRPLFTRTTMRAVGDLESDLHQKRRSAARRKRRTGTEAVPAPLEFVTTAFKERDADSVTPLTSGSENWKDVKLSDSPRYTNGRRATKWPHWI</sequence>
<feature type="transmembrane region" description="Helical" evidence="6">
    <location>
        <begin position="34"/>
        <end position="55"/>
    </location>
</feature>
<dbReference type="GO" id="GO:0016020">
    <property type="term" value="C:membrane"/>
    <property type="evidence" value="ECO:0007669"/>
    <property type="project" value="UniProtKB-SubCell"/>
</dbReference>
<feature type="transmembrane region" description="Helical" evidence="6">
    <location>
        <begin position="274"/>
        <end position="293"/>
    </location>
</feature>
<protein>
    <recommendedName>
        <fullName evidence="8">Rhodopsin domain-containing protein</fullName>
    </recommendedName>
</protein>
<dbReference type="InterPro" id="IPR052337">
    <property type="entry name" value="SAT4-like"/>
</dbReference>
<accession>A0AAV9WLI5</accession>
<feature type="chain" id="PRO_5043429572" description="Rhodopsin domain-containing protein" evidence="7">
    <location>
        <begin position="19"/>
        <end position="384"/>
    </location>
</feature>